<dbReference type="AlphaFoldDB" id="A0A1G7V6A0"/>
<protein>
    <submittedName>
        <fullName evidence="1">Uncharacterized protein</fullName>
    </submittedName>
</protein>
<reference evidence="2" key="1">
    <citation type="submission" date="2016-10" db="EMBL/GenBank/DDBJ databases">
        <authorList>
            <person name="Varghese N."/>
            <person name="Submissions S."/>
        </authorList>
    </citation>
    <scope>NUCLEOTIDE SEQUENCE [LARGE SCALE GENOMIC DNA]</scope>
    <source>
        <strain evidence="2">ATCC 700689</strain>
    </source>
</reference>
<sequence length="74" mass="7842">MLDPALSHWLDTNAQDLDSGLSDPQQVLSELAAANVLRVGISPYLGGVGRNLADAVESAMWNVHRLGSTIISRG</sequence>
<dbReference type="RefSeq" id="WP_074750796.1">
    <property type="nucleotide sequence ID" value="NZ_FNCO01000002.1"/>
</dbReference>
<proteinExistence type="predicted"/>
<organism evidence="1 2">
    <name type="scientific">Pseudomonas abietaniphila</name>
    <dbReference type="NCBI Taxonomy" id="89065"/>
    <lineage>
        <taxon>Bacteria</taxon>
        <taxon>Pseudomonadati</taxon>
        <taxon>Pseudomonadota</taxon>
        <taxon>Gammaproteobacteria</taxon>
        <taxon>Pseudomonadales</taxon>
        <taxon>Pseudomonadaceae</taxon>
        <taxon>Pseudomonas</taxon>
    </lineage>
</organism>
<name>A0A1G7V6A0_9PSED</name>
<accession>A0A1G7V6A0</accession>
<dbReference type="STRING" id="89065.SAMN05216605_102400"/>
<gene>
    <name evidence="1" type="ORF">SAMN05216605_102400</name>
</gene>
<dbReference type="EMBL" id="FNCO01000002">
    <property type="protein sequence ID" value="SDG55286.1"/>
    <property type="molecule type" value="Genomic_DNA"/>
</dbReference>
<evidence type="ECO:0000313" key="1">
    <source>
        <dbReference type="EMBL" id="SDG55286.1"/>
    </source>
</evidence>
<keyword evidence="2" id="KW-1185">Reference proteome</keyword>
<evidence type="ECO:0000313" key="2">
    <source>
        <dbReference type="Proteomes" id="UP000182894"/>
    </source>
</evidence>
<dbReference type="Proteomes" id="UP000182894">
    <property type="component" value="Unassembled WGS sequence"/>
</dbReference>